<gene>
    <name evidence="8" type="ORF">QEZ41_04540</name>
</gene>
<evidence type="ECO:0000313" key="8">
    <source>
        <dbReference type="EMBL" id="MDM7857543.1"/>
    </source>
</evidence>
<evidence type="ECO:0000256" key="6">
    <source>
        <dbReference type="ARBA" id="ARBA00023315"/>
    </source>
</evidence>
<keyword evidence="3" id="KW-0997">Cell inner membrane</keyword>
<proteinExistence type="predicted"/>
<keyword evidence="9" id="KW-1185">Reference proteome</keyword>
<feature type="transmembrane region" description="Helical" evidence="7">
    <location>
        <begin position="30"/>
        <end position="49"/>
    </location>
</feature>
<dbReference type="PANTHER" id="PTHR30606">
    <property type="entry name" value="LIPID A BIOSYNTHESIS LAUROYL ACYLTRANSFERASE"/>
    <property type="match status" value="1"/>
</dbReference>
<accession>A0ABT7SMX8</accession>
<evidence type="ECO:0000313" key="9">
    <source>
        <dbReference type="Proteomes" id="UP001241056"/>
    </source>
</evidence>
<dbReference type="CDD" id="cd07984">
    <property type="entry name" value="LPLAT_LABLAT-like"/>
    <property type="match status" value="1"/>
</dbReference>
<dbReference type="PANTHER" id="PTHR30606:SF9">
    <property type="entry name" value="LIPID A BIOSYNTHESIS LAUROYLTRANSFERASE"/>
    <property type="match status" value="1"/>
</dbReference>
<dbReference type="GO" id="GO:0016740">
    <property type="term" value="F:transferase activity"/>
    <property type="evidence" value="ECO:0007669"/>
    <property type="project" value="UniProtKB-KW"/>
</dbReference>
<sequence length="312" mass="36169">MNAKTNTHWASQSERGSFWLMKLTLLLTRIFGRRLVAPLLYMIVFYFFVTGRVARKSINTYYANLAQWSGRDALKPTLLKTFRQFMSFAQSILDKFDVWHGRLGLQHLDVDDPHAVRQQTHMQQGRGQILVGAHLGNLEVCRALAEVGKKVRMNVLVHTTHAQQINRLLNESGASNLRLIQVSELDAATMLQLNQRIDEGEWLAIAGDRVPLQDKRLSLVQFLGQPAYLPQGPWLLAGLLQCRVNLFFCLKTKGRYRICLEPFAQRIEWQRHSRQKILDDCAQQFADRLALRCLEAPDQWFNFYPFWNTDEQ</sequence>
<evidence type="ECO:0000256" key="3">
    <source>
        <dbReference type="ARBA" id="ARBA00022519"/>
    </source>
</evidence>
<keyword evidence="7" id="KW-1133">Transmembrane helix</keyword>
<keyword evidence="5 7" id="KW-0472">Membrane</keyword>
<dbReference type="Pfam" id="PF03279">
    <property type="entry name" value="Lip_A_acyltrans"/>
    <property type="match status" value="1"/>
</dbReference>
<dbReference type="EMBL" id="JAUCDY010000004">
    <property type="protein sequence ID" value="MDM7857543.1"/>
    <property type="molecule type" value="Genomic_DNA"/>
</dbReference>
<evidence type="ECO:0000256" key="4">
    <source>
        <dbReference type="ARBA" id="ARBA00022679"/>
    </source>
</evidence>
<comment type="caution">
    <text evidence="8">The sequence shown here is derived from an EMBL/GenBank/DDBJ whole genome shotgun (WGS) entry which is preliminary data.</text>
</comment>
<keyword evidence="6" id="KW-0012">Acyltransferase</keyword>
<evidence type="ECO:0000256" key="2">
    <source>
        <dbReference type="ARBA" id="ARBA00022475"/>
    </source>
</evidence>
<comment type="subcellular location">
    <subcellularLocation>
        <location evidence="1">Cell inner membrane</location>
    </subcellularLocation>
</comment>
<dbReference type="PIRSF" id="PIRSF028561">
    <property type="entry name" value="Ac_Trasf"/>
    <property type="match status" value="1"/>
</dbReference>
<dbReference type="InterPro" id="IPR004960">
    <property type="entry name" value="LipA_acyltrans"/>
</dbReference>
<evidence type="ECO:0000256" key="1">
    <source>
        <dbReference type="ARBA" id="ARBA00004533"/>
    </source>
</evidence>
<protein>
    <submittedName>
        <fullName evidence="8">Glycosyl transferase</fullName>
    </submittedName>
</protein>
<keyword evidence="7" id="KW-0812">Transmembrane</keyword>
<reference evidence="8 9" key="1">
    <citation type="submission" date="2023-06" db="EMBL/GenBank/DDBJ databases">
        <title>Thiopseudomonas sp. CY1220 draft genome sequence.</title>
        <authorList>
            <person name="Zhao G."/>
            <person name="An M."/>
        </authorList>
    </citation>
    <scope>NUCLEOTIDE SEQUENCE [LARGE SCALE GENOMIC DNA]</scope>
    <source>
        <strain evidence="8 9">CY1220</strain>
    </source>
</reference>
<name>A0ABT7SMX8_9GAMM</name>
<evidence type="ECO:0000256" key="7">
    <source>
        <dbReference type="SAM" id="Phobius"/>
    </source>
</evidence>
<evidence type="ECO:0000256" key="5">
    <source>
        <dbReference type="ARBA" id="ARBA00023136"/>
    </source>
</evidence>
<keyword evidence="4 8" id="KW-0808">Transferase</keyword>
<dbReference type="InterPro" id="IPR014548">
    <property type="entry name" value="Ac_Trasf"/>
</dbReference>
<keyword evidence="2" id="KW-1003">Cell membrane</keyword>
<dbReference type="Proteomes" id="UP001241056">
    <property type="component" value="Unassembled WGS sequence"/>
</dbReference>
<dbReference type="RefSeq" id="WP_289410200.1">
    <property type="nucleotide sequence ID" value="NZ_JAUCDY010000004.1"/>
</dbReference>
<organism evidence="8 9">
    <name type="scientific">Thiopseudomonas acetoxidans</name>
    <dbReference type="NCBI Taxonomy" id="3041622"/>
    <lineage>
        <taxon>Bacteria</taxon>
        <taxon>Pseudomonadati</taxon>
        <taxon>Pseudomonadota</taxon>
        <taxon>Gammaproteobacteria</taxon>
        <taxon>Pseudomonadales</taxon>
        <taxon>Pseudomonadaceae</taxon>
        <taxon>Thiopseudomonas</taxon>
    </lineage>
</organism>